<evidence type="ECO:0000256" key="1">
    <source>
        <dbReference type="ARBA" id="ARBA00010641"/>
    </source>
</evidence>
<reference evidence="8 9" key="1">
    <citation type="submission" date="2019-02" db="EMBL/GenBank/DDBJ databases">
        <title>Deep-cultivation of Planctomycetes and their phenomic and genomic characterization uncovers novel biology.</title>
        <authorList>
            <person name="Wiegand S."/>
            <person name="Jogler M."/>
            <person name="Boedeker C."/>
            <person name="Pinto D."/>
            <person name="Vollmers J."/>
            <person name="Rivas-Marin E."/>
            <person name="Kohn T."/>
            <person name="Peeters S.H."/>
            <person name="Heuer A."/>
            <person name="Rast P."/>
            <person name="Oberbeckmann S."/>
            <person name="Bunk B."/>
            <person name="Jeske O."/>
            <person name="Meyerdierks A."/>
            <person name="Storesund J.E."/>
            <person name="Kallscheuer N."/>
            <person name="Luecker S."/>
            <person name="Lage O.M."/>
            <person name="Pohl T."/>
            <person name="Merkel B.J."/>
            <person name="Hornburger P."/>
            <person name="Mueller R.-W."/>
            <person name="Bruemmer F."/>
            <person name="Labrenz M."/>
            <person name="Spormann A.M."/>
            <person name="Op Den Camp H."/>
            <person name="Overmann J."/>
            <person name="Amann R."/>
            <person name="Jetten M.S.M."/>
            <person name="Mascher T."/>
            <person name="Medema M.H."/>
            <person name="Devos D.P."/>
            <person name="Kaster A.-K."/>
            <person name="Ovreas L."/>
            <person name="Rohde M."/>
            <person name="Galperin M.Y."/>
            <person name="Jogler C."/>
        </authorList>
    </citation>
    <scope>NUCLEOTIDE SEQUENCE [LARGE SCALE GENOMIC DNA]</scope>
    <source>
        <strain evidence="8 9">V7</strain>
    </source>
</reference>
<evidence type="ECO:0000313" key="8">
    <source>
        <dbReference type="EMBL" id="TWU66348.1"/>
    </source>
</evidence>
<keyword evidence="2" id="KW-0805">Transcription regulation</keyword>
<keyword evidence="3" id="KW-0731">Sigma factor</keyword>
<dbReference type="SUPFAM" id="SSF88946">
    <property type="entry name" value="Sigma2 domain of RNA polymerase sigma factors"/>
    <property type="match status" value="1"/>
</dbReference>
<dbReference type="Gene3D" id="1.10.10.10">
    <property type="entry name" value="Winged helix-like DNA-binding domain superfamily/Winged helix DNA-binding domain"/>
    <property type="match status" value="1"/>
</dbReference>
<proteinExistence type="inferred from homology"/>
<dbReference type="GO" id="GO:0016987">
    <property type="term" value="F:sigma factor activity"/>
    <property type="evidence" value="ECO:0007669"/>
    <property type="project" value="UniProtKB-KW"/>
</dbReference>
<dbReference type="Pfam" id="PF04542">
    <property type="entry name" value="Sigma70_r2"/>
    <property type="match status" value="1"/>
</dbReference>
<dbReference type="InterPro" id="IPR013324">
    <property type="entry name" value="RNA_pol_sigma_r3/r4-like"/>
</dbReference>
<comment type="caution">
    <text evidence="8">The sequence shown here is derived from an EMBL/GenBank/DDBJ whole genome shotgun (WGS) entry which is preliminary data.</text>
</comment>
<evidence type="ECO:0000256" key="5">
    <source>
        <dbReference type="ARBA" id="ARBA00023163"/>
    </source>
</evidence>
<dbReference type="GO" id="GO:0006352">
    <property type="term" value="P:DNA-templated transcription initiation"/>
    <property type="evidence" value="ECO:0007669"/>
    <property type="project" value="InterPro"/>
</dbReference>
<evidence type="ECO:0000256" key="3">
    <source>
        <dbReference type="ARBA" id="ARBA00023082"/>
    </source>
</evidence>
<protein>
    <submittedName>
        <fullName evidence="8">ECF RNA polymerase sigma factor SigL</fullName>
    </submittedName>
</protein>
<comment type="similarity">
    <text evidence="1">Belongs to the sigma-70 factor family. ECF subfamily.</text>
</comment>
<evidence type="ECO:0000256" key="2">
    <source>
        <dbReference type="ARBA" id="ARBA00023015"/>
    </source>
</evidence>
<keyword evidence="4" id="KW-0238">DNA-binding</keyword>
<sequence length="278" mass="30158">MATRPTRSDESFFCCAGRYGRRMPPQADRTSAWALTTRTACRQPGHQSPRDPLASSPQRPTLMENATNAADQGLHWLADHGDTLYRFALRRVSDSATAEDLVQETFLAAIRCQSPPGDGNDGGSDSGSDGAEVRCVQAWLIGILKHKICDHYRRARRQNAAGDSDVGPTWTSIDTDTIAPATDQPDPSASLDQAEFRDALAACIQRLPIAIGQAIRLTLVGGLDAAESSELLGISRDALAARLYRGRLALRQCLTRTWSTETDDKNNAGRPFPPGPSR</sequence>
<dbReference type="PANTHER" id="PTHR43133:SF8">
    <property type="entry name" value="RNA POLYMERASE SIGMA FACTOR HI_1459-RELATED"/>
    <property type="match status" value="1"/>
</dbReference>
<dbReference type="EMBL" id="SJPZ01000001">
    <property type="protein sequence ID" value="TWU66348.1"/>
    <property type="molecule type" value="Genomic_DNA"/>
</dbReference>
<dbReference type="InterPro" id="IPR039425">
    <property type="entry name" value="RNA_pol_sigma-70-like"/>
</dbReference>
<evidence type="ECO:0000256" key="6">
    <source>
        <dbReference type="SAM" id="MobiDB-lite"/>
    </source>
</evidence>
<evidence type="ECO:0000259" key="7">
    <source>
        <dbReference type="Pfam" id="PF04542"/>
    </source>
</evidence>
<dbReference type="Proteomes" id="UP000316476">
    <property type="component" value="Unassembled WGS sequence"/>
</dbReference>
<name>A0A5C6FYD1_9PLAN</name>
<dbReference type="SUPFAM" id="SSF88659">
    <property type="entry name" value="Sigma3 and sigma4 domains of RNA polymerase sigma factors"/>
    <property type="match status" value="1"/>
</dbReference>
<dbReference type="InterPro" id="IPR013325">
    <property type="entry name" value="RNA_pol_sigma_r2"/>
</dbReference>
<evidence type="ECO:0000256" key="4">
    <source>
        <dbReference type="ARBA" id="ARBA00023125"/>
    </source>
</evidence>
<dbReference type="OrthoDB" id="9803470at2"/>
<dbReference type="InterPro" id="IPR007627">
    <property type="entry name" value="RNA_pol_sigma70_r2"/>
</dbReference>
<dbReference type="Gene3D" id="1.10.1740.10">
    <property type="match status" value="1"/>
</dbReference>
<feature type="region of interest" description="Disordered" evidence="6">
    <location>
        <begin position="160"/>
        <end position="189"/>
    </location>
</feature>
<keyword evidence="5" id="KW-0804">Transcription</keyword>
<dbReference type="AlphaFoldDB" id="A0A5C6FYD1"/>
<dbReference type="InterPro" id="IPR014284">
    <property type="entry name" value="RNA_pol_sigma-70_dom"/>
</dbReference>
<dbReference type="InterPro" id="IPR036388">
    <property type="entry name" value="WH-like_DNA-bd_sf"/>
</dbReference>
<dbReference type="GO" id="GO:0003677">
    <property type="term" value="F:DNA binding"/>
    <property type="evidence" value="ECO:0007669"/>
    <property type="project" value="UniProtKB-KW"/>
</dbReference>
<feature type="region of interest" description="Disordered" evidence="6">
    <location>
        <begin position="40"/>
        <end position="60"/>
    </location>
</feature>
<feature type="domain" description="RNA polymerase sigma-70 region 2" evidence="7">
    <location>
        <begin position="79"/>
        <end position="112"/>
    </location>
</feature>
<dbReference type="NCBIfam" id="TIGR02937">
    <property type="entry name" value="sigma70-ECF"/>
    <property type="match status" value="1"/>
</dbReference>
<organism evidence="8 9">
    <name type="scientific">Crateriforma conspicua</name>
    <dbReference type="NCBI Taxonomy" id="2527996"/>
    <lineage>
        <taxon>Bacteria</taxon>
        <taxon>Pseudomonadati</taxon>
        <taxon>Planctomycetota</taxon>
        <taxon>Planctomycetia</taxon>
        <taxon>Planctomycetales</taxon>
        <taxon>Planctomycetaceae</taxon>
        <taxon>Crateriforma</taxon>
    </lineage>
</organism>
<gene>
    <name evidence="8" type="primary">sigL_1</name>
    <name evidence="8" type="ORF">V7x_19130</name>
</gene>
<evidence type="ECO:0000313" key="9">
    <source>
        <dbReference type="Proteomes" id="UP000316476"/>
    </source>
</evidence>
<dbReference type="PANTHER" id="PTHR43133">
    <property type="entry name" value="RNA POLYMERASE ECF-TYPE SIGMA FACTO"/>
    <property type="match status" value="1"/>
</dbReference>
<accession>A0A5C6FYD1</accession>